<dbReference type="RefSeq" id="WP_258786575.1">
    <property type="nucleotide sequence ID" value="NZ_JANUGQ010000005.1"/>
</dbReference>
<dbReference type="GO" id="GO:0005524">
    <property type="term" value="F:ATP binding"/>
    <property type="evidence" value="ECO:0007669"/>
    <property type="project" value="UniProtKB-KW"/>
</dbReference>
<accession>A0ABT2CE59</accession>
<dbReference type="InterPro" id="IPR039421">
    <property type="entry name" value="Type_1_exporter"/>
</dbReference>
<evidence type="ECO:0000256" key="6">
    <source>
        <dbReference type="ARBA" id="ARBA00023136"/>
    </source>
</evidence>
<dbReference type="Pfam" id="PF00005">
    <property type="entry name" value="ABC_tran"/>
    <property type="match status" value="1"/>
</dbReference>
<evidence type="ECO:0000256" key="8">
    <source>
        <dbReference type="SAM" id="Phobius"/>
    </source>
</evidence>
<feature type="transmembrane region" description="Helical" evidence="8">
    <location>
        <begin position="311"/>
        <end position="332"/>
    </location>
</feature>
<dbReference type="SMART" id="SM00382">
    <property type="entry name" value="AAA"/>
    <property type="match status" value="1"/>
</dbReference>
<dbReference type="PANTHER" id="PTHR43394">
    <property type="entry name" value="ATP-DEPENDENT PERMEASE MDL1, MITOCHONDRIAL"/>
    <property type="match status" value="1"/>
</dbReference>
<dbReference type="InterPro" id="IPR003439">
    <property type="entry name" value="ABC_transporter-like_ATP-bd"/>
</dbReference>
<feature type="domain" description="ABC transporter" evidence="9">
    <location>
        <begin position="365"/>
        <end position="596"/>
    </location>
</feature>
<evidence type="ECO:0000256" key="4">
    <source>
        <dbReference type="ARBA" id="ARBA00022840"/>
    </source>
</evidence>
<feature type="compositionally biased region" description="Pro residues" evidence="7">
    <location>
        <begin position="605"/>
        <end position="615"/>
    </location>
</feature>
<comment type="caution">
    <text evidence="11">The sequence shown here is derived from an EMBL/GenBank/DDBJ whole genome shotgun (WGS) entry which is preliminary data.</text>
</comment>
<dbReference type="InterPro" id="IPR036640">
    <property type="entry name" value="ABC1_TM_sf"/>
</dbReference>
<feature type="region of interest" description="Disordered" evidence="7">
    <location>
        <begin position="1"/>
        <end position="33"/>
    </location>
</feature>
<sequence length="615" mass="62314">MTSPPPTATPVARPPGPAPEKPGDGPGKDPEDRSAADRLLWRAARHSGGRGAAILVCSVASALAALAEPAVLGRALDLLLGHDPAAGRLVLLCTALIVAEVVLDAVVALLTGTTNARSTAWLRGRAVTRLLAASPEHAARFAPGDLATRLTANATEAGTVPASAAAGLAALLPPLGGVAALLLIDAWTAAAFLAGVPLLLLLLRAFARSSTESVSRYQRVQSAMAGRLLETLAGAHTVAAAGTAARERHRILTGPPGLPELAAEGRAMWLVYGRAVAHSGVLMPVLVCVVLAVGGIRLAQGALGVGELVAASRYAALAAGVGAVSGLLGAVVRGRAAARRTAEVPALPPLPHGRALLPPGGPGALELRGVTVERAGTAVLADVDLTLPGGATVAVVGRSGAGKSLLAAVAGRLLAPDRGRVLLDGVDLAALDPAELRREVGHAFARPALFGATVGAAVAFGAASPDDGAVRSAGRAAGADGFVQRLPGGYRTPVADAPLSGGERQRLGLARAFAHAGRLLVLDDAMSSLDTVTQREVERALTQQVRPGTRLLVTHRLSRAAGADLVVWLDRGRVRATGPHHELWRDPGYRALFAVPEPDTEPAPAAAPVPPEADR</sequence>
<dbReference type="PANTHER" id="PTHR43394:SF1">
    <property type="entry name" value="ATP-BINDING CASSETTE SUB-FAMILY B MEMBER 10, MITOCHONDRIAL"/>
    <property type="match status" value="1"/>
</dbReference>
<dbReference type="Gene3D" id="3.40.50.300">
    <property type="entry name" value="P-loop containing nucleotide triphosphate hydrolases"/>
    <property type="match status" value="1"/>
</dbReference>
<dbReference type="InterPro" id="IPR011527">
    <property type="entry name" value="ABC1_TM_dom"/>
</dbReference>
<dbReference type="Pfam" id="PF00664">
    <property type="entry name" value="ABC_membrane"/>
    <property type="match status" value="1"/>
</dbReference>
<dbReference type="InterPro" id="IPR017871">
    <property type="entry name" value="ABC_transporter-like_CS"/>
</dbReference>
<evidence type="ECO:0000256" key="2">
    <source>
        <dbReference type="ARBA" id="ARBA00022692"/>
    </source>
</evidence>
<dbReference type="InterPro" id="IPR027417">
    <property type="entry name" value="P-loop_NTPase"/>
</dbReference>
<evidence type="ECO:0000313" key="11">
    <source>
        <dbReference type="EMBL" id="MCS0635692.1"/>
    </source>
</evidence>
<keyword evidence="3" id="KW-0547">Nucleotide-binding</keyword>
<dbReference type="SUPFAM" id="SSF90123">
    <property type="entry name" value="ABC transporter transmembrane region"/>
    <property type="match status" value="1"/>
</dbReference>
<dbReference type="PROSITE" id="PS50929">
    <property type="entry name" value="ABC_TM1F"/>
    <property type="match status" value="1"/>
</dbReference>
<evidence type="ECO:0000313" key="12">
    <source>
        <dbReference type="Proteomes" id="UP001431313"/>
    </source>
</evidence>
<evidence type="ECO:0000256" key="7">
    <source>
        <dbReference type="SAM" id="MobiDB-lite"/>
    </source>
</evidence>
<keyword evidence="5 8" id="KW-1133">Transmembrane helix</keyword>
<evidence type="ECO:0000256" key="3">
    <source>
        <dbReference type="ARBA" id="ARBA00022741"/>
    </source>
</evidence>
<organism evidence="11 12">
    <name type="scientific">Streptomyces pyxinae</name>
    <dbReference type="NCBI Taxonomy" id="2970734"/>
    <lineage>
        <taxon>Bacteria</taxon>
        <taxon>Bacillati</taxon>
        <taxon>Actinomycetota</taxon>
        <taxon>Actinomycetes</taxon>
        <taxon>Kitasatosporales</taxon>
        <taxon>Streptomycetaceae</taxon>
        <taxon>Streptomyces</taxon>
    </lineage>
</organism>
<keyword evidence="6 8" id="KW-0472">Membrane</keyword>
<name>A0ABT2CE59_9ACTN</name>
<protein>
    <submittedName>
        <fullName evidence="11">ABC transporter ATP-binding protein/permease</fullName>
    </submittedName>
</protein>
<dbReference type="Proteomes" id="UP001431313">
    <property type="component" value="Unassembled WGS sequence"/>
</dbReference>
<dbReference type="Gene3D" id="1.20.1560.10">
    <property type="entry name" value="ABC transporter type 1, transmembrane domain"/>
    <property type="match status" value="1"/>
</dbReference>
<feature type="compositionally biased region" description="Basic and acidic residues" evidence="7">
    <location>
        <begin position="21"/>
        <end position="33"/>
    </location>
</feature>
<evidence type="ECO:0000256" key="5">
    <source>
        <dbReference type="ARBA" id="ARBA00022989"/>
    </source>
</evidence>
<dbReference type="SUPFAM" id="SSF52540">
    <property type="entry name" value="P-loop containing nucleoside triphosphate hydrolases"/>
    <property type="match status" value="1"/>
</dbReference>
<gene>
    <name evidence="11" type="ORF">NX801_08445</name>
</gene>
<feature type="transmembrane region" description="Helical" evidence="8">
    <location>
        <begin position="164"/>
        <end position="184"/>
    </location>
</feature>
<dbReference type="InterPro" id="IPR003593">
    <property type="entry name" value="AAA+_ATPase"/>
</dbReference>
<keyword evidence="4 11" id="KW-0067">ATP-binding</keyword>
<feature type="compositionally biased region" description="Pro residues" evidence="7">
    <location>
        <begin position="1"/>
        <end position="20"/>
    </location>
</feature>
<evidence type="ECO:0000256" key="1">
    <source>
        <dbReference type="ARBA" id="ARBA00004651"/>
    </source>
</evidence>
<keyword evidence="12" id="KW-1185">Reference proteome</keyword>
<dbReference type="PROSITE" id="PS00211">
    <property type="entry name" value="ABC_TRANSPORTER_1"/>
    <property type="match status" value="1"/>
</dbReference>
<reference evidence="11" key="1">
    <citation type="submission" date="2022-08" db="EMBL/GenBank/DDBJ databases">
        <authorList>
            <person name="Somphong A."/>
            <person name="Phongsopitanun W."/>
        </authorList>
    </citation>
    <scope>NUCLEOTIDE SEQUENCE</scope>
    <source>
        <strain evidence="11">LP05-1</strain>
    </source>
</reference>
<feature type="region of interest" description="Disordered" evidence="7">
    <location>
        <begin position="596"/>
        <end position="615"/>
    </location>
</feature>
<dbReference type="PROSITE" id="PS50893">
    <property type="entry name" value="ABC_TRANSPORTER_2"/>
    <property type="match status" value="1"/>
</dbReference>
<feature type="transmembrane region" description="Helical" evidence="8">
    <location>
        <begin position="190"/>
        <end position="207"/>
    </location>
</feature>
<feature type="domain" description="ABC transmembrane type-1" evidence="10">
    <location>
        <begin position="52"/>
        <end position="333"/>
    </location>
</feature>
<keyword evidence="2 8" id="KW-0812">Transmembrane</keyword>
<comment type="subcellular location">
    <subcellularLocation>
        <location evidence="1">Cell membrane</location>
        <topology evidence="1">Multi-pass membrane protein</topology>
    </subcellularLocation>
</comment>
<evidence type="ECO:0000259" key="9">
    <source>
        <dbReference type="PROSITE" id="PS50893"/>
    </source>
</evidence>
<proteinExistence type="predicted"/>
<dbReference type="EMBL" id="JANUGQ010000005">
    <property type="protein sequence ID" value="MCS0635692.1"/>
    <property type="molecule type" value="Genomic_DNA"/>
</dbReference>
<feature type="transmembrane region" description="Helical" evidence="8">
    <location>
        <begin position="87"/>
        <end position="110"/>
    </location>
</feature>
<feature type="transmembrane region" description="Helical" evidence="8">
    <location>
        <begin position="48"/>
        <end position="67"/>
    </location>
</feature>
<evidence type="ECO:0000259" key="10">
    <source>
        <dbReference type="PROSITE" id="PS50929"/>
    </source>
</evidence>
<feature type="transmembrane region" description="Helical" evidence="8">
    <location>
        <begin position="275"/>
        <end position="299"/>
    </location>
</feature>